<keyword evidence="8" id="KW-0067">ATP-binding</keyword>
<proteinExistence type="inferred from homology"/>
<dbReference type="Pfam" id="PF00587">
    <property type="entry name" value="tRNA-synt_2b"/>
    <property type="match status" value="1"/>
</dbReference>
<evidence type="ECO:0000256" key="13">
    <source>
        <dbReference type="ARBA" id="ARBA00039158"/>
    </source>
</evidence>
<organism evidence="18 19">
    <name type="scientific">Candidatus Coatesbacteria bacterium RBG_13_66_14</name>
    <dbReference type="NCBI Taxonomy" id="1817816"/>
    <lineage>
        <taxon>Bacteria</taxon>
        <taxon>Candidatus Coatesiibacteriota</taxon>
    </lineage>
</organism>
<dbReference type="GO" id="GO:0005737">
    <property type="term" value="C:cytoplasm"/>
    <property type="evidence" value="ECO:0007669"/>
    <property type="project" value="UniProtKB-SubCell"/>
</dbReference>
<evidence type="ECO:0000256" key="2">
    <source>
        <dbReference type="ARBA" id="ARBA00005045"/>
    </source>
</evidence>
<dbReference type="InterPro" id="IPR045864">
    <property type="entry name" value="aa-tRNA-synth_II/BPL/LPL"/>
</dbReference>
<evidence type="ECO:0000256" key="7">
    <source>
        <dbReference type="ARBA" id="ARBA00022741"/>
    </source>
</evidence>
<gene>
    <name evidence="18" type="ORF">A2Y64_05180</name>
</gene>
<evidence type="ECO:0000256" key="4">
    <source>
        <dbReference type="ARBA" id="ARBA00012840"/>
    </source>
</evidence>
<evidence type="ECO:0000256" key="6">
    <source>
        <dbReference type="ARBA" id="ARBA00022598"/>
    </source>
</evidence>
<evidence type="ECO:0000313" key="19">
    <source>
        <dbReference type="Proteomes" id="UP000177187"/>
    </source>
</evidence>
<comment type="catalytic activity">
    <reaction evidence="15">
        <text>tRNA(Ser) + L-serine + ATP = L-seryl-tRNA(Ser) + AMP + diphosphate + H(+)</text>
        <dbReference type="Rhea" id="RHEA:12292"/>
        <dbReference type="Rhea" id="RHEA-COMP:9669"/>
        <dbReference type="Rhea" id="RHEA-COMP:9703"/>
        <dbReference type="ChEBI" id="CHEBI:15378"/>
        <dbReference type="ChEBI" id="CHEBI:30616"/>
        <dbReference type="ChEBI" id="CHEBI:33019"/>
        <dbReference type="ChEBI" id="CHEBI:33384"/>
        <dbReference type="ChEBI" id="CHEBI:78442"/>
        <dbReference type="ChEBI" id="CHEBI:78533"/>
        <dbReference type="ChEBI" id="CHEBI:456215"/>
        <dbReference type="EC" id="6.1.1.11"/>
    </reaction>
</comment>
<keyword evidence="16" id="KW-0175">Coiled coil</keyword>
<dbReference type="EMBL" id="MFAF01000020">
    <property type="protein sequence ID" value="OGD78922.1"/>
    <property type="molecule type" value="Genomic_DNA"/>
</dbReference>
<evidence type="ECO:0000313" key="18">
    <source>
        <dbReference type="EMBL" id="OGD78922.1"/>
    </source>
</evidence>
<dbReference type="PRINTS" id="PR00981">
    <property type="entry name" value="TRNASYNTHSER"/>
</dbReference>
<dbReference type="Gene3D" id="1.10.287.40">
    <property type="entry name" value="Serine-tRNA synthetase, tRNA binding domain"/>
    <property type="match status" value="1"/>
</dbReference>
<dbReference type="GO" id="GO:0004828">
    <property type="term" value="F:serine-tRNA ligase activity"/>
    <property type="evidence" value="ECO:0007669"/>
    <property type="project" value="UniProtKB-EC"/>
</dbReference>
<comment type="catalytic activity">
    <reaction evidence="14">
        <text>tRNA(Sec) + L-serine + ATP = L-seryl-tRNA(Sec) + AMP + diphosphate + H(+)</text>
        <dbReference type="Rhea" id="RHEA:42580"/>
        <dbReference type="Rhea" id="RHEA-COMP:9742"/>
        <dbReference type="Rhea" id="RHEA-COMP:10128"/>
        <dbReference type="ChEBI" id="CHEBI:15378"/>
        <dbReference type="ChEBI" id="CHEBI:30616"/>
        <dbReference type="ChEBI" id="CHEBI:33019"/>
        <dbReference type="ChEBI" id="CHEBI:33384"/>
        <dbReference type="ChEBI" id="CHEBI:78442"/>
        <dbReference type="ChEBI" id="CHEBI:78533"/>
        <dbReference type="ChEBI" id="CHEBI:456215"/>
        <dbReference type="EC" id="6.1.1.11"/>
    </reaction>
</comment>
<dbReference type="SUPFAM" id="SSF55681">
    <property type="entry name" value="Class II aaRS and biotin synthetases"/>
    <property type="match status" value="1"/>
</dbReference>
<evidence type="ECO:0000259" key="17">
    <source>
        <dbReference type="PROSITE" id="PS50862"/>
    </source>
</evidence>
<dbReference type="STRING" id="1817816.A2Y64_05180"/>
<evidence type="ECO:0000256" key="16">
    <source>
        <dbReference type="SAM" id="Coils"/>
    </source>
</evidence>
<dbReference type="Pfam" id="PF02403">
    <property type="entry name" value="Seryl_tRNA_N"/>
    <property type="match status" value="1"/>
</dbReference>
<evidence type="ECO:0000256" key="3">
    <source>
        <dbReference type="ARBA" id="ARBA00010728"/>
    </source>
</evidence>
<keyword evidence="5" id="KW-0963">Cytoplasm</keyword>
<dbReference type="AlphaFoldDB" id="A0A1F5FH70"/>
<dbReference type="SUPFAM" id="SSF46589">
    <property type="entry name" value="tRNA-binding arm"/>
    <property type="match status" value="1"/>
</dbReference>
<dbReference type="InterPro" id="IPR010978">
    <property type="entry name" value="tRNA-bd_arm"/>
</dbReference>
<evidence type="ECO:0000256" key="11">
    <source>
        <dbReference type="ARBA" id="ARBA00031113"/>
    </source>
</evidence>
<dbReference type="GO" id="GO:0006434">
    <property type="term" value="P:seryl-tRNA aminoacylation"/>
    <property type="evidence" value="ECO:0007669"/>
    <property type="project" value="InterPro"/>
</dbReference>
<evidence type="ECO:0000256" key="15">
    <source>
        <dbReference type="ARBA" id="ARBA00048823"/>
    </source>
</evidence>
<reference evidence="18 19" key="1">
    <citation type="journal article" date="2016" name="Nat. Commun.">
        <title>Thousands of microbial genomes shed light on interconnected biogeochemical processes in an aquifer system.</title>
        <authorList>
            <person name="Anantharaman K."/>
            <person name="Brown C.T."/>
            <person name="Hug L.A."/>
            <person name="Sharon I."/>
            <person name="Castelle C.J."/>
            <person name="Probst A.J."/>
            <person name="Thomas B.C."/>
            <person name="Singh A."/>
            <person name="Wilkins M.J."/>
            <person name="Karaoz U."/>
            <person name="Brodie E.L."/>
            <person name="Williams K.H."/>
            <person name="Hubbard S.S."/>
            <person name="Banfield J.F."/>
        </authorList>
    </citation>
    <scope>NUCLEOTIDE SEQUENCE [LARGE SCALE GENOMIC DNA]</scope>
</reference>
<dbReference type="InterPro" id="IPR042103">
    <property type="entry name" value="SerRS_1_N_sf"/>
</dbReference>
<dbReference type="EC" id="6.1.1.11" evidence="4"/>
<dbReference type="GO" id="GO:0005524">
    <property type="term" value="F:ATP binding"/>
    <property type="evidence" value="ECO:0007669"/>
    <property type="project" value="UniProtKB-KW"/>
</dbReference>
<comment type="similarity">
    <text evidence="3">Belongs to the class-II aminoacyl-tRNA synthetase family. Type-1 seryl-tRNA synthetase subfamily.</text>
</comment>
<comment type="subcellular location">
    <subcellularLocation>
        <location evidence="1">Cytoplasm</location>
    </subcellularLocation>
</comment>
<feature type="non-terminal residue" evidence="18">
    <location>
        <position position="309"/>
    </location>
</feature>
<evidence type="ECO:0000256" key="5">
    <source>
        <dbReference type="ARBA" id="ARBA00022490"/>
    </source>
</evidence>
<dbReference type="InterPro" id="IPR015866">
    <property type="entry name" value="Ser-tRNA-synth_1_N"/>
</dbReference>
<accession>A0A1F5FH70</accession>
<comment type="pathway">
    <text evidence="2">Aminoacyl-tRNA biosynthesis; selenocysteinyl-tRNA(Sec) biosynthesis; L-seryl-tRNA(Sec) from L-serine and tRNA(Sec): step 1/1.</text>
</comment>
<evidence type="ECO:0000256" key="9">
    <source>
        <dbReference type="ARBA" id="ARBA00022917"/>
    </source>
</evidence>
<evidence type="ECO:0000256" key="1">
    <source>
        <dbReference type="ARBA" id="ARBA00004496"/>
    </source>
</evidence>
<dbReference type="PANTHER" id="PTHR43697">
    <property type="entry name" value="SERYL-TRNA SYNTHETASE"/>
    <property type="match status" value="1"/>
</dbReference>
<feature type="coiled-coil region" evidence="16">
    <location>
        <begin position="68"/>
        <end position="95"/>
    </location>
</feature>
<evidence type="ECO:0000256" key="10">
    <source>
        <dbReference type="ARBA" id="ARBA00023146"/>
    </source>
</evidence>
<sequence>MLDLRYLRTSPNEAEERLKTRDPEISLERLLALDAAWRQVLQRVEEIRAERNGIGEAIAQAKKAGEKCAEAVERMGVLKVELANLELQEKEFKAELDDELLGLPNLPDPRVPVSRDAGDAKELRTGGESPDFGFEPKDHVELAERLGLLDFQAASKLSGAGFAVYRKEAALLEWALLTWMFANAAQHGYEPVLTPYLVNAQSLFTSSQLPKFMGDVYKLADDDLYLIPTSEVTLVNLGRDETFAEGELPRRCTAVTANFRREAGTYGRDTRGLVRTHQFNKVELVAFATPEQAEGIFQEMISIAEGIPE</sequence>
<dbReference type="Gene3D" id="3.30.930.10">
    <property type="entry name" value="Bira Bifunctional Protein, Domain 2"/>
    <property type="match status" value="1"/>
</dbReference>
<dbReference type="InterPro" id="IPR006195">
    <property type="entry name" value="aa-tRNA-synth_II"/>
</dbReference>
<protein>
    <recommendedName>
        <fullName evidence="13">Serine--tRNA ligase</fullName>
        <ecNumber evidence="4">6.1.1.11</ecNumber>
    </recommendedName>
    <alternativeName>
        <fullName evidence="11">Seryl-tRNA synthetase</fullName>
    </alternativeName>
    <alternativeName>
        <fullName evidence="12">Seryl-tRNA(Ser/Sec) synthetase</fullName>
    </alternativeName>
</protein>
<evidence type="ECO:0000256" key="12">
    <source>
        <dbReference type="ARBA" id="ARBA00033352"/>
    </source>
</evidence>
<name>A0A1F5FH70_9BACT</name>
<keyword evidence="6" id="KW-0436">Ligase</keyword>
<dbReference type="Proteomes" id="UP000177187">
    <property type="component" value="Unassembled WGS sequence"/>
</dbReference>
<dbReference type="PROSITE" id="PS50862">
    <property type="entry name" value="AA_TRNA_LIGASE_II"/>
    <property type="match status" value="1"/>
</dbReference>
<feature type="domain" description="Aminoacyl-transfer RNA synthetases class-II family profile" evidence="17">
    <location>
        <begin position="138"/>
        <end position="309"/>
    </location>
</feature>
<comment type="caution">
    <text evidence="18">The sequence shown here is derived from an EMBL/GenBank/DDBJ whole genome shotgun (WGS) entry which is preliminary data.</text>
</comment>
<keyword evidence="9" id="KW-0648">Protein biosynthesis</keyword>
<dbReference type="PANTHER" id="PTHR43697:SF1">
    <property type="entry name" value="SERINE--TRNA LIGASE"/>
    <property type="match status" value="1"/>
</dbReference>
<evidence type="ECO:0000256" key="14">
    <source>
        <dbReference type="ARBA" id="ARBA00047929"/>
    </source>
</evidence>
<evidence type="ECO:0000256" key="8">
    <source>
        <dbReference type="ARBA" id="ARBA00022840"/>
    </source>
</evidence>
<dbReference type="InterPro" id="IPR002317">
    <property type="entry name" value="Ser-tRNA-ligase_type_1"/>
</dbReference>
<dbReference type="InterPro" id="IPR002314">
    <property type="entry name" value="aa-tRNA-synt_IIb"/>
</dbReference>
<keyword evidence="10" id="KW-0030">Aminoacyl-tRNA synthetase</keyword>
<keyword evidence="7" id="KW-0547">Nucleotide-binding</keyword>